<reference evidence="3 4" key="1">
    <citation type="submission" date="2020-12" db="EMBL/GenBank/DDBJ databases">
        <title>FDA dAtabase for Regulatory Grade micrObial Sequences (FDA-ARGOS): Supporting development and validation of Infectious Disease Dx tests.</title>
        <authorList>
            <person name="Sproer C."/>
            <person name="Gronow S."/>
            <person name="Severitt S."/>
            <person name="Schroder I."/>
            <person name="Tallon L."/>
            <person name="Sadzewicz L."/>
            <person name="Zhao X."/>
            <person name="Boylan J."/>
            <person name="Ott S."/>
            <person name="Bowen H."/>
            <person name="Vavikolanu K."/>
            <person name="Mehta A."/>
            <person name="Aluvathingal J."/>
            <person name="Nadendla S."/>
            <person name="Lowell S."/>
            <person name="Myers T."/>
            <person name="Yan Y."/>
            <person name="Sichtig H."/>
        </authorList>
    </citation>
    <scope>NUCLEOTIDE SEQUENCE [LARGE SCALE GENOMIC DNA]</scope>
    <source>
        <strain evidence="3 4">FDAARGOS_990</strain>
    </source>
</reference>
<evidence type="ECO:0000313" key="4">
    <source>
        <dbReference type="Proteomes" id="UP000595374"/>
    </source>
</evidence>
<comment type="similarity">
    <text evidence="1">Belongs to the AHA1 family.</text>
</comment>
<sequence>MAHRTDDEIIAAQPDSVARTLTVDVADGLRHTAQSLTQTFPASLENLWEACTDPERLGKWFAPVAGHFRLGGRYVVEDNAEGTITACEPRESFTLTWESAGDESEVAVRMAKDGHHARLTLEHRFTAEADADFWTQFGPGAGGVGWDLSFLGLALYLESRSDEPRDAATFDAEPAHDFIRIVSDRWAEASRLAGTPEDEARAAAERTTAFYLGEDAS</sequence>
<dbReference type="Proteomes" id="UP000595374">
    <property type="component" value="Chromosome"/>
</dbReference>
<evidence type="ECO:0000313" key="3">
    <source>
        <dbReference type="EMBL" id="QQB15225.1"/>
    </source>
</evidence>
<dbReference type="Gene3D" id="3.30.530.20">
    <property type="match status" value="1"/>
</dbReference>
<evidence type="ECO:0000259" key="2">
    <source>
        <dbReference type="Pfam" id="PF08327"/>
    </source>
</evidence>
<feature type="domain" description="Activator of Hsp90 ATPase homologue 1/2-like C-terminal" evidence="2">
    <location>
        <begin position="42"/>
        <end position="134"/>
    </location>
</feature>
<dbReference type="Pfam" id="PF08327">
    <property type="entry name" value="AHSA1"/>
    <property type="match status" value="1"/>
</dbReference>
<dbReference type="AlphaFoldDB" id="A0A7T4A0T4"/>
<organism evidence="3 4">
    <name type="scientific">Brevibacterium casei</name>
    <dbReference type="NCBI Taxonomy" id="33889"/>
    <lineage>
        <taxon>Bacteria</taxon>
        <taxon>Bacillati</taxon>
        <taxon>Actinomycetota</taxon>
        <taxon>Actinomycetes</taxon>
        <taxon>Micrococcales</taxon>
        <taxon>Brevibacteriaceae</taxon>
        <taxon>Brevibacterium</taxon>
    </lineage>
</organism>
<gene>
    <name evidence="3" type="ORF">I6H47_04535</name>
</gene>
<dbReference type="SUPFAM" id="SSF55961">
    <property type="entry name" value="Bet v1-like"/>
    <property type="match status" value="1"/>
</dbReference>
<proteinExistence type="inferred from homology"/>
<dbReference type="RefSeq" id="WP_198500247.1">
    <property type="nucleotide sequence ID" value="NZ_CP065989.1"/>
</dbReference>
<evidence type="ECO:0000256" key="1">
    <source>
        <dbReference type="ARBA" id="ARBA00006817"/>
    </source>
</evidence>
<dbReference type="EMBL" id="CP065989">
    <property type="protein sequence ID" value="QQB15225.1"/>
    <property type="molecule type" value="Genomic_DNA"/>
</dbReference>
<accession>A0A7T4A0T4</accession>
<protein>
    <submittedName>
        <fullName evidence="3">SRPBCC domain-containing protein</fullName>
    </submittedName>
</protein>
<name>A0A7T4A0T4_9MICO</name>
<dbReference type="InterPro" id="IPR023393">
    <property type="entry name" value="START-like_dom_sf"/>
</dbReference>
<dbReference type="InterPro" id="IPR013538">
    <property type="entry name" value="ASHA1/2-like_C"/>
</dbReference>